<dbReference type="PATRIC" id="fig|123899.6.peg.1964"/>
<reference evidence="2 3" key="1">
    <citation type="submission" date="2016-04" db="EMBL/GenBank/DDBJ databases">
        <authorList>
            <consortium name="Pathogen Informatics"/>
        </authorList>
    </citation>
    <scope>NUCLEOTIDE SEQUENCE [LARGE SCALE GENOMIC DNA]</scope>
    <source>
        <strain evidence="2 3">H044680328</strain>
    </source>
</reference>
<dbReference type="eggNOG" id="ENOG5030PA4">
    <property type="taxonomic scope" value="Bacteria"/>
</dbReference>
<proteinExistence type="predicted"/>
<dbReference type="Proteomes" id="UP000076825">
    <property type="component" value="Chromosome 1"/>
</dbReference>
<dbReference type="STRING" id="123899.SAMEA3906487_01972"/>
<accession>A0A157SHF7</accession>
<sequence length="143" mass="14690">MCTRMRRMSTSRDLATPQAGLAWRILICLALAVFVMRAAVPGGYMAAEPSSPLLITLCNGSQAMSVPFELPGPAHDAPQHAGDAACVFGSLALQAVLPDSGLVPAAGLLRMSAVASWPQPRALPAMPAQGPPLGSRAPPVLPA</sequence>
<organism evidence="2 3">
    <name type="scientific">Bordetella trematum</name>
    <dbReference type="NCBI Taxonomy" id="123899"/>
    <lineage>
        <taxon>Bacteria</taxon>
        <taxon>Pseudomonadati</taxon>
        <taxon>Pseudomonadota</taxon>
        <taxon>Betaproteobacteria</taxon>
        <taxon>Burkholderiales</taxon>
        <taxon>Alcaligenaceae</taxon>
        <taxon>Bordetella</taxon>
    </lineage>
</organism>
<evidence type="ECO:0000313" key="3">
    <source>
        <dbReference type="Proteomes" id="UP000076825"/>
    </source>
</evidence>
<keyword evidence="3" id="KW-1185">Reference proteome</keyword>
<keyword evidence="1" id="KW-0472">Membrane</keyword>
<dbReference type="EMBL" id="LT546645">
    <property type="protein sequence ID" value="SAI69882.1"/>
    <property type="molecule type" value="Genomic_DNA"/>
</dbReference>
<dbReference type="AlphaFoldDB" id="A0A157SHF7"/>
<dbReference type="KEGG" id="btrm:SAMEA390648701972"/>
<gene>
    <name evidence="2" type="ORF">SAMEA3906487_01972</name>
</gene>
<feature type="transmembrane region" description="Helical" evidence="1">
    <location>
        <begin position="21"/>
        <end position="40"/>
    </location>
</feature>
<protein>
    <submittedName>
        <fullName evidence="2">Uncharacterized protein</fullName>
    </submittedName>
</protein>
<evidence type="ECO:0000256" key="1">
    <source>
        <dbReference type="SAM" id="Phobius"/>
    </source>
</evidence>
<keyword evidence="1" id="KW-0812">Transmembrane</keyword>
<evidence type="ECO:0000313" key="2">
    <source>
        <dbReference type="EMBL" id="SAI69882.1"/>
    </source>
</evidence>
<name>A0A157SHF7_9BORD</name>
<keyword evidence="1" id="KW-1133">Transmembrane helix</keyword>